<dbReference type="Gene3D" id="3.90.1260.10">
    <property type="entry name" value="Argininosuccinate synthetase, chain A, domain 2"/>
    <property type="match status" value="1"/>
</dbReference>
<protein>
    <recommendedName>
        <fullName evidence="4">Arginosuccinate synthase-like N-terminal domain-containing protein</fullName>
    </recommendedName>
</protein>
<evidence type="ECO:0000313" key="5">
    <source>
        <dbReference type="EMBL" id="GAH24098.1"/>
    </source>
</evidence>
<dbReference type="InterPro" id="IPR001518">
    <property type="entry name" value="Arginosuc_synth"/>
</dbReference>
<comment type="caution">
    <text evidence="5">The sequence shown here is derived from an EMBL/GenBank/DDBJ whole genome shotgun (WGS) entry which is preliminary data.</text>
</comment>
<evidence type="ECO:0000259" key="4">
    <source>
        <dbReference type="Pfam" id="PF00764"/>
    </source>
</evidence>
<reference evidence="5" key="1">
    <citation type="journal article" date="2014" name="Front. Microbiol.">
        <title>High frequency of phylogenetically diverse reductive dehalogenase-homologous genes in deep subseafloor sedimentary metagenomes.</title>
        <authorList>
            <person name="Kawai M."/>
            <person name="Futagami T."/>
            <person name="Toyoda A."/>
            <person name="Takaki Y."/>
            <person name="Nishi S."/>
            <person name="Hori S."/>
            <person name="Arai W."/>
            <person name="Tsubouchi T."/>
            <person name="Morono Y."/>
            <person name="Uchiyama I."/>
            <person name="Ito T."/>
            <person name="Fujiyama A."/>
            <person name="Inagaki F."/>
            <person name="Takami H."/>
        </authorList>
    </citation>
    <scope>NUCLEOTIDE SEQUENCE</scope>
    <source>
        <strain evidence="5">Expedition CK06-06</strain>
    </source>
</reference>
<gene>
    <name evidence="5" type="ORF">S03H2_05104</name>
</gene>
<sequence>MKKMKKVVLAYSGGLDTSVAIKWLKENYCNEVIAPAREWGFTRDEEIKYAKKYNIPVPVDVENPYSVDQNLWGRSITCNLGFKAAIETSNLT</sequence>
<evidence type="ECO:0000256" key="1">
    <source>
        <dbReference type="ARBA" id="ARBA00022598"/>
    </source>
</evidence>
<dbReference type="GO" id="GO:0005737">
    <property type="term" value="C:cytoplasm"/>
    <property type="evidence" value="ECO:0007669"/>
    <property type="project" value="TreeGrafter"/>
</dbReference>
<dbReference type="AlphaFoldDB" id="X1FTK6"/>
<dbReference type="PROSITE" id="PS00564">
    <property type="entry name" value="ARGININOSUCCIN_SYN_1"/>
    <property type="match status" value="1"/>
</dbReference>
<name>X1FTK6_9ZZZZ</name>
<dbReference type="UniPathway" id="UPA00068">
    <property type="reaction ID" value="UER00113"/>
</dbReference>
<dbReference type="GO" id="GO:0000053">
    <property type="term" value="P:argininosuccinate metabolic process"/>
    <property type="evidence" value="ECO:0007669"/>
    <property type="project" value="TreeGrafter"/>
</dbReference>
<organism evidence="5">
    <name type="scientific">marine sediment metagenome</name>
    <dbReference type="NCBI Taxonomy" id="412755"/>
    <lineage>
        <taxon>unclassified sequences</taxon>
        <taxon>metagenomes</taxon>
        <taxon>ecological metagenomes</taxon>
    </lineage>
</organism>
<dbReference type="GO" id="GO:0000050">
    <property type="term" value="P:urea cycle"/>
    <property type="evidence" value="ECO:0007669"/>
    <property type="project" value="TreeGrafter"/>
</dbReference>
<dbReference type="InterPro" id="IPR048267">
    <property type="entry name" value="Arginosuc_syn_N"/>
</dbReference>
<dbReference type="InterPro" id="IPR018223">
    <property type="entry name" value="Arginosuc_synth_CS"/>
</dbReference>
<dbReference type="Gene3D" id="3.40.50.620">
    <property type="entry name" value="HUPs"/>
    <property type="match status" value="2"/>
</dbReference>
<dbReference type="GO" id="GO:0006526">
    <property type="term" value="P:L-arginine biosynthetic process"/>
    <property type="evidence" value="ECO:0007669"/>
    <property type="project" value="UniProtKB-UniPathway"/>
</dbReference>
<dbReference type="GO" id="GO:0004055">
    <property type="term" value="F:argininosuccinate synthase activity"/>
    <property type="evidence" value="ECO:0007669"/>
    <property type="project" value="InterPro"/>
</dbReference>
<dbReference type="SUPFAM" id="SSF52402">
    <property type="entry name" value="Adenine nucleotide alpha hydrolases-like"/>
    <property type="match status" value="1"/>
</dbReference>
<keyword evidence="1" id="KW-0436">Ligase</keyword>
<keyword evidence="2" id="KW-0547">Nucleotide-binding</keyword>
<evidence type="ECO:0000256" key="2">
    <source>
        <dbReference type="ARBA" id="ARBA00022741"/>
    </source>
</evidence>
<dbReference type="PANTHER" id="PTHR11587">
    <property type="entry name" value="ARGININOSUCCINATE SYNTHASE"/>
    <property type="match status" value="1"/>
</dbReference>
<proteinExistence type="predicted"/>
<dbReference type="GO" id="GO:0005524">
    <property type="term" value="F:ATP binding"/>
    <property type="evidence" value="ECO:0007669"/>
    <property type="project" value="UniProtKB-KW"/>
</dbReference>
<accession>X1FTK6</accession>
<evidence type="ECO:0000256" key="3">
    <source>
        <dbReference type="ARBA" id="ARBA00022840"/>
    </source>
</evidence>
<keyword evidence="3" id="KW-0067">ATP-binding</keyword>
<dbReference type="InterPro" id="IPR024074">
    <property type="entry name" value="AS_cat/multimer_dom_body"/>
</dbReference>
<dbReference type="EMBL" id="BARU01002094">
    <property type="protein sequence ID" value="GAH24098.1"/>
    <property type="molecule type" value="Genomic_DNA"/>
</dbReference>
<dbReference type="Pfam" id="PF00764">
    <property type="entry name" value="Arginosuc_synth"/>
    <property type="match status" value="1"/>
</dbReference>
<dbReference type="PANTHER" id="PTHR11587:SF2">
    <property type="entry name" value="ARGININOSUCCINATE SYNTHASE"/>
    <property type="match status" value="1"/>
</dbReference>
<dbReference type="InterPro" id="IPR014729">
    <property type="entry name" value="Rossmann-like_a/b/a_fold"/>
</dbReference>
<feature type="domain" description="Arginosuccinate synthase-like N-terminal" evidence="4">
    <location>
        <begin position="6"/>
        <end position="34"/>
    </location>
</feature>